<dbReference type="AlphaFoldDB" id="A0A4Y7TC46"/>
<keyword evidence="2" id="KW-1185">Reference proteome</keyword>
<gene>
    <name evidence="1" type="ORF">FA13DRAFT_1791485</name>
</gene>
<dbReference type="OrthoDB" id="3131093at2759"/>
<name>A0A4Y7TC46_COPMI</name>
<dbReference type="EMBL" id="QPFP01000018">
    <property type="protein sequence ID" value="TEB31746.1"/>
    <property type="molecule type" value="Genomic_DNA"/>
</dbReference>
<sequence>MPTPMLTERAPETRRNIIYNFFKNTNYGPVNNINHVENAYLSGWPAPSSRETSGSSPMLGGNTTTNPPHGFVLFGFAFIKSQYDVQSGTLANTAIHRVIVDTWDRLGAEEKARVENEAERADELHMAMELDWFFVRVLDRGVGSCKAGSHEKYEVAAGRPSWYATRSAF</sequence>
<evidence type="ECO:0008006" key="3">
    <source>
        <dbReference type="Google" id="ProtNLM"/>
    </source>
</evidence>
<dbReference type="SUPFAM" id="SSF47095">
    <property type="entry name" value="HMG-box"/>
    <property type="match status" value="1"/>
</dbReference>
<dbReference type="Proteomes" id="UP000298030">
    <property type="component" value="Unassembled WGS sequence"/>
</dbReference>
<accession>A0A4Y7TC46</accession>
<organism evidence="1 2">
    <name type="scientific">Coprinellus micaceus</name>
    <name type="common">Glistening ink-cap mushroom</name>
    <name type="synonym">Coprinus micaceus</name>
    <dbReference type="NCBI Taxonomy" id="71717"/>
    <lineage>
        <taxon>Eukaryota</taxon>
        <taxon>Fungi</taxon>
        <taxon>Dikarya</taxon>
        <taxon>Basidiomycota</taxon>
        <taxon>Agaricomycotina</taxon>
        <taxon>Agaricomycetes</taxon>
        <taxon>Agaricomycetidae</taxon>
        <taxon>Agaricales</taxon>
        <taxon>Agaricineae</taxon>
        <taxon>Psathyrellaceae</taxon>
        <taxon>Coprinellus</taxon>
    </lineage>
</organism>
<evidence type="ECO:0000313" key="2">
    <source>
        <dbReference type="Proteomes" id="UP000298030"/>
    </source>
</evidence>
<protein>
    <recommendedName>
        <fullName evidence="3">HMG box domain-containing protein</fullName>
    </recommendedName>
</protein>
<proteinExistence type="predicted"/>
<reference evidence="1 2" key="1">
    <citation type="journal article" date="2019" name="Nat. Ecol. Evol.">
        <title>Megaphylogeny resolves global patterns of mushroom evolution.</title>
        <authorList>
            <person name="Varga T."/>
            <person name="Krizsan K."/>
            <person name="Foldi C."/>
            <person name="Dima B."/>
            <person name="Sanchez-Garcia M."/>
            <person name="Sanchez-Ramirez S."/>
            <person name="Szollosi G.J."/>
            <person name="Szarkandi J.G."/>
            <person name="Papp V."/>
            <person name="Albert L."/>
            <person name="Andreopoulos W."/>
            <person name="Angelini C."/>
            <person name="Antonin V."/>
            <person name="Barry K.W."/>
            <person name="Bougher N.L."/>
            <person name="Buchanan P."/>
            <person name="Buyck B."/>
            <person name="Bense V."/>
            <person name="Catcheside P."/>
            <person name="Chovatia M."/>
            <person name="Cooper J."/>
            <person name="Damon W."/>
            <person name="Desjardin D."/>
            <person name="Finy P."/>
            <person name="Geml J."/>
            <person name="Haridas S."/>
            <person name="Hughes K."/>
            <person name="Justo A."/>
            <person name="Karasinski D."/>
            <person name="Kautmanova I."/>
            <person name="Kiss B."/>
            <person name="Kocsube S."/>
            <person name="Kotiranta H."/>
            <person name="LaButti K.M."/>
            <person name="Lechner B.E."/>
            <person name="Liimatainen K."/>
            <person name="Lipzen A."/>
            <person name="Lukacs Z."/>
            <person name="Mihaltcheva S."/>
            <person name="Morgado L.N."/>
            <person name="Niskanen T."/>
            <person name="Noordeloos M.E."/>
            <person name="Ohm R.A."/>
            <person name="Ortiz-Santana B."/>
            <person name="Ovrebo C."/>
            <person name="Racz N."/>
            <person name="Riley R."/>
            <person name="Savchenko A."/>
            <person name="Shiryaev A."/>
            <person name="Soop K."/>
            <person name="Spirin V."/>
            <person name="Szebenyi C."/>
            <person name="Tomsovsky M."/>
            <person name="Tulloss R.E."/>
            <person name="Uehling J."/>
            <person name="Grigoriev I.V."/>
            <person name="Vagvolgyi C."/>
            <person name="Papp T."/>
            <person name="Martin F.M."/>
            <person name="Miettinen O."/>
            <person name="Hibbett D.S."/>
            <person name="Nagy L.G."/>
        </authorList>
    </citation>
    <scope>NUCLEOTIDE SEQUENCE [LARGE SCALE GENOMIC DNA]</scope>
    <source>
        <strain evidence="1 2">FP101781</strain>
    </source>
</reference>
<evidence type="ECO:0000313" key="1">
    <source>
        <dbReference type="EMBL" id="TEB31746.1"/>
    </source>
</evidence>
<comment type="caution">
    <text evidence="1">The sequence shown here is derived from an EMBL/GenBank/DDBJ whole genome shotgun (WGS) entry which is preliminary data.</text>
</comment>
<dbReference type="InterPro" id="IPR036910">
    <property type="entry name" value="HMG_box_dom_sf"/>
</dbReference>